<dbReference type="PANTHER" id="PTHR43245">
    <property type="entry name" value="BIFUNCTIONAL POLYMYXIN RESISTANCE PROTEIN ARNA"/>
    <property type="match status" value="1"/>
</dbReference>
<dbReference type="InterPro" id="IPR036291">
    <property type="entry name" value="NAD(P)-bd_dom_sf"/>
</dbReference>
<keyword evidence="2" id="KW-0812">Transmembrane</keyword>
<dbReference type="RefSeq" id="WP_030225883.1">
    <property type="nucleotide sequence ID" value="NZ_BSRN01000001.1"/>
</dbReference>
<dbReference type="InterPro" id="IPR001509">
    <property type="entry name" value="Epimerase_deHydtase"/>
</dbReference>
<evidence type="ECO:0000313" key="4">
    <source>
        <dbReference type="Proteomes" id="UP000231791"/>
    </source>
</evidence>
<dbReference type="SUPFAM" id="SSF51735">
    <property type="entry name" value="NAD(P)-binding Rossmann-fold domains"/>
    <property type="match status" value="1"/>
</dbReference>
<dbReference type="AlphaFoldDB" id="A0A2K8PDM0"/>
<gene>
    <name evidence="3" type="ORF">SLAV_13610</name>
</gene>
<dbReference type="Gene3D" id="3.40.50.720">
    <property type="entry name" value="NAD(P)-binding Rossmann-like Domain"/>
    <property type="match status" value="1"/>
</dbReference>
<dbReference type="Pfam" id="PF01370">
    <property type="entry name" value="Epimerase"/>
    <property type="match status" value="1"/>
</dbReference>
<protein>
    <submittedName>
        <fullName evidence="3">NAD dependent epimerase/dehydratase family protein</fullName>
    </submittedName>
</protein>
<evidence type="ECO:0000256" key="2">
    <source>
        <dbReference type="SAM" id="Phobius"/>
    </source>
</evidence>
<reference evidence="3 4" key="1">
    <citation type="submission" date="2017-11" db="EMBL/GenBank/DDBJ databases">
        <title>Complete genome sequence of Streptomyces lavendulae subsp. lavendulae CCM 3239 (formerly 'Streptomyces aureofaciens CCM 3239'), the producer of the angucycline-type antibiotic auricin.</title>
        <authorList>
            <person name="Busche T."/>
            <person name="Novakova R."/>
            <person name="Al'Dilaimi A."/>
            <person name="Homerova D."/>
            <person name="Feckova L."/>
            <person name="Rezuchova B."/>
            <person name="Mingyar E."/>
            <person name="Csolleiova D."/>
            <person name="Bekeova C."/>
            <person name="Winkler A."/>
            <person name="Sevcikova B."/>
            <person name="Kalinowski J."/>
            <person name="Kormanec J."/>
            <person name="Ruckert C."/>
        </authorList>
    </citation>
    <scope>NUCLEOTIDE SEQUENCE [LARGE SCALE GENOMIC DNA]</scope>
    <source>
        <strain evidence="3 4">CCM 3239</strain>
    </source>
</reference>
<name>A0A2K8PDM0_STRLA</name>
<sequence length="388" mass="41109">MSSPDPQARAPHDAENRPEHGDSAPGVRQSRNQAEPRRRSPVIAVTGAASGVGAALVARLAESDEVKQVVAIDERRGDCASAQWHVLDVRDPAIAEKLRGADVVVHLALDLDLETDPAARTAYNVRGTQTVLTAAAAAGVHRVVLCTSAMVYGALPDNDIPLSEDSELRATAEATGVGDLLEIERLGRRAPRAHPGLNVTVVRPAVLVGGTDTALTRYFESPRLLVVAGSRPTWQFCHVEDLVSALEYAALEKAEGELAVGCEGWLEQEEVEELSGIRRMELPSAVALGAAARLHRIGLTPSPAGDLAYTMHPWVVSVSGLHAAGWRPRWTNEEVLAELLQEVAGRHTVAGRRLGRKDAATAAGAAGATVALLGAAAAVRRARRRRGI</sequence>
<keyword evidence="2" id="KW-0472">Membrane</keyword>
<evidence type="ECO:0000256" key="1">
    <source>
        <dbReference type="SAM" id="MobiDB-lite"/>
    </source>
</evidence>
<keyword evidence="2" id="KW-1133">Transmembrane helix</keyword>
<feature type="compositionally biased region" description="Basic and acidic residues" evidence="1">
    <location>
        <begin position="10"/>
        <end position="22"/>
    </location>
</feature>
<feature type="region of interest" description="Disordered" evidence="1">
    <location>
        <begin position="1"/>
        <end position="41"/>
    </location>
</feature>
<dbReference type="OrthoDB" id="9795501at2"/>
<dbReference type="PANTHER" id="PTHR43245:SF52">
    <property type="entry name" value="NAD-DEPENDENT EPIMERASE_DEHYDRATASE"/>
    <property type="match status" value="1"/>
</dbReference>
<evidence type="ECO:0000313" key="3">
    <source>
        <dbReference type="EMBL" id="ATZ24578.1"/>
    </source>
</evidence>
<proteinExistence type="predicted"/>
<dbReference type="KEGG" id="slx:SLAV_13610"/>
<keyword evidence="4" id="KW-1185">Reference proteome</keyword>
<dbReference type="EMBL" id="CP024985">
    <property type="protein sequence ID" value="ATZ24578.1"/>
    <property type="molecule type" value="Genomic_DNA"/>
</dbReference>
<dbReference type="CDD" id="cd05240">
    <property type="entry name" value="UDP_G4E_3_SDR_e"/>
    <property type="match status" value="1"/>
</dbReference>
<feature type="transmembrane region" description="Helical" evidence="2">
    <location>
        <begin position="359"/>
        <end position="379"/>
    </location>
</feature>
<dbReference type="InterPro" id="IPR050177">
    <property type="entry name" value="Lipid_A_modif_metabolic_enz"/>
</dbReference>
<dbReference type="GeneID" id="49383778"/>
<organism evidence="3 4">
    <name type="scientific">Streptomyces lavendulae subsp. lavendulae</name>
    <dbReference type="NCBI Taxonomy" id="58340"/>
    <lineage>
        <taxon>Bacteria</taxon>
        <taxon>Bacillati</taxon>
        <taxon>Actinomycetota</taxon>
        <taxon>Actinomycetes</taxon>
        <taxon>Kitasatosporales</taxon>
        <taxon>Streptomycetaceae</taxon>
        <taxon>Streptomyces</taxon>
    </lineage>
</organism>
<dbReference type="Proteomes" id="UP000231791">
    <property type="component" value="Chromosome"/>
</dbReference>
<accession>A0A2K8PDM0</accession>